<accession>A0A370G881</accession>
<dbReference type="Gene3D" id="3.10.180.10">
    <property type="entry name" value="2,3-Dihydroxybiphenyl 1,2-Dioxygenase, domain 1"/>
    <property type="match status" value="1"/>
</dbReference>
<dbReference type="OrthoDB" id="2608626at2"/>
<evidence type="ECO:0000313" key="3">
    <source>
        <dbReference type="Proteomes" id="UP000255326"/>
    </source>
</evidence>
<dbReference type="InterPro" id="IPR029068">
    <property type="entry name" value="Glyas_Bleomycin-R_OHBP_Dase"/>
</dbReference>
<reference evidence="2 3" key="1">
    <citation type="submission" date="2018-07" db="EMBL/GenBank/DDBJ databases">
        <title>Genomic Encyclopedia of Type Strains, Phase IV (KMG-IV): sequencing the most valuable type-strain genomes for metagenomic binning, comparative biology and taxonomic classification.</title>
        <authorList>
            <person name="Goeker M."/>
        </authorList>
    </citation>
    <scope>NUCLEOTIDE SEQUENCE [LARGE SCALE GENOMIC DNA]</scope>
    <source>
        <strain evidence="2 3">DSM 25281</strain>
    </source>
</reference>
<dbReference type="GO" id="GO:0051213">
    <property type="term" value="F:dioxygenase activity"/>
    <property type="evidence" value="ECO:0007669"/>
    <property type="project" value="UniProtKB-KW"/>
</dbReference>
<name>A0A370G881_9BACI</name>
<keyword evidence="3" id="KW-1185">Reference proteome</keyword>
<keyword evidence="2" id="KW-0560">Oxidoreductase</keyword>
<dbReference type="AlphaFoldDB" id="A0A370G881"/>
<evidence type="ECO:0000259" key="1">
    <source>
        <dbReference type="PROSITE" id="PS51819"/>
    </source>
</evidence>
<keyword evidence="2" id="KW-0223">Dioxygenase</keyword>
<comment type="caution">
    <text evidence="2">The sequence shown here is derived from an EMBL/GenBank/DDBJ whole genome shotgun (WGS) entry which is preliminary data.</text>
</comment>
<sequence>MARALLKGMEGVFIPVKDPERSAKWYEDVLGFNLVYIEEEAAVMRIAEGAQTVVCLVRTENHAPMKFPENRFGVGKYYNFIPEDIDEAHRVLQEKEINVTPIGGDGSAKFFTFYDPDGNPLGVCQ</sequence>
<dbReference type="PROSITE" id="PS51819">
    <property type="entry name" value="VOC"/>
    <property type="match status" value="1"/>
</dbReference>
<feature type="domain" description="VOC" evidence="1">
    <location>
        <begin position="8"/>
        <end position="125"/>
    </location>
</feature>
<dbReference type="InterPro" id="IPR037523">
    <property type="entry name" value="VOC_core"/>
</dbReference>
<organism evidence="2 3">
    <name type="scientific">Falsibacillus pallidus</name>
    <dbReference type="NCBI Taxonomy" id="493781"/>
    <lineage>
        <taxon>Bacteria</taxon>
        <taxon>Bacillati</taxon>
        <taxon>Bacillota</taxon>
        <taxon>Bacilli</taxon>
        <taxon>Bacillales</taxon>
        <taxon>Bacillaceae</taxon>
        <taxon>Falsibacillus</taxon>
    </lineage>
</organism>
<dbReference type="Proteomes" id="UP000255326">
    <property type="component" value="Unassembled WGS sequence"/>
</dbReference>
<dbReference type="SUPFAM" id="SSF54593">
    <property type="entry name" value="Glyoxalase/Bleomycin resistance protein/Dihydroxybiphenyl dioxygenase"/>
    <property type="match status" value="1"/>
</dbReference>
<dbReference type="InterPro" id="IPR004360">
    <property type="entry name" value="Glyas_Fos-R_dOase_dom"/>
</dbReference>
<dbReference type="Pfam" id="PF00903">
    <property type="entry name" value="Glyoxalase"/>
    <property type="match status" value="1"/>
</dbReference>
<keyword evidence="2" id="KW-0456">Lyase</keyword>
<protein>
    <submittedName>
        <fullName evidence="2">Catechol 2,3-dioxygenase-like lactoylglutathione lyase family enzyme</fullName>
    </submittedName>
</protein>
<dbReference type="EMBL" id="QQAY01000015">
    <property type="protein sequence ID" value="RDI39139.1"/>
    <property type="molecule type" value="Genomic_DNA"/>
</dbReference>
<evidence type="ECO:0000313" key="2">
    <source>
        <dbReference type="EMBL" id="RDI39139.1"/>
    </source>
</evidence>
<proteinExistence type="predicted"/>
<dbReference type="GO" id="GO:0016829">
    <property type="term" value="F:lyase activity"/>
    <property type="evidence" value="ECO:0007669"/>
    <property type="project" value="UniProtKB-KW"/>
</dbReference>
<gene>
    <name evidence="2" type="ORF">DFR59_11546</name>
</gene>
<dbReference type="CDD" id="cd06587">
    <property type="entry name" value="VOC"/>
    <property type="match status" value="1"/>
</dbReference>